<accession>A0A1A0DCZ3</accession>
<sequence>MRKGLKLNRRAFAVLAPLALAACAGQTMQGTSGAKNADVARVENYFRTVDLENAPFLQTWANGSRGGGLITYKPGSLYMHYTAPHEMELRASGHHAVFTDAQQGSQTRIGLAHNPLGLLLDNPVVLSGAVTVTNVQKQPGVLQLSLTRTDNPSQGLVTLVFHDVANRLALSSIQIVDERRHVISISLDPV</sequence>
<feature type="chain" id="PRO_5008289314" description="Outer membrane lipoprotein carrier protein LolA" evidence="2">
    <location>
        <begin position="22"/>
        <end position="190"/>
    </location>
</feature>
<reference evidence="3 4" key="1">
    <citation type="submission" date="2016-05" db="EMBL/GenBank/DDBJ databases">
        <title>Genome sequencing of Acetobacter pasteurianus strain SRCM100623.</title>
        <authorList>
            <person name="Song Y.R."/>
        </authorList>
    </citation>
    <scope>NUCLEOTIDE SEQUENCE [LARGE SCALE GENOMIC DNA]</scope>
    <source>
        <strain evidence="3 4">SRCM100623</strain>
    </source>
</reference>
<dbReference type="GeneID" id="60376784"/>
<gene>
    <name evidence="3" type="ORF">SRCM100623_01527</name>
</gene>
<dbReference type="PROSITE" id="PS51257">
    <property type="entry name" value="PROKAR_LIPOPROTEIN"/>
    <property type="match status" value="1"/>
</dbReference>
<dbReference type="OrthoDB" id="7260676at2"/>
<proteinExistence type="predicted"/>
<dbReference type="InterPro" id="IPR004564">
    <property type="entry name" value="OM_lipoprot_carrier_LolA-like"/>
</dbReference>
<dbReference type="SUPFAM" id="SSF89392">
    <property type="entry name" value="Prokaryotic lipoproteins and lipoprotein localization factors"/>
    <property type="match status" value="1"/>
</dbReference>
<dbReference type="OMA" id="TAPHEME"/>
<protein>
    <recommendedName>
        <fullName evidence="5">Outer membrane lipoprotein carrier protein LolA</fullName>
    </recommendedName>
</protein>
<organism evidence="3 4">
    <name type="scientific">Acetobacter pasteurianus</name>
    <name type="common">Acetobacter turbidans</name>
    <dbReference type="NCBI Taxonomy" id="438"/>
    <lineage>
        <taxon>Bacteria</taxon>
        <taxon>Pseudomonadati</taxon>
        <taxon>Pseudomonadota</taxon>
        <taxon>Alphaproteobacteria</taxon>
        <taxon>Acetobacterales</taxon>
        <taxon>Acetobacteraceae</taxon>
        <taxon>Acetobacter</taxon>
    </lineage>
</organism>
<dbReference type="EMBL" id="LYUD01000099">
    <property type="protein sequence ID" value="OAZ72984.1"/>
    <property type="molecule type" value="Genomic_DNA"/>
</dbReference>
<dbReference type="Proteomes" id="UP000093796">
    <property type="component" value="Unassembled WGS sequence"/>
</dbReference>
<evidence type="ECO:0000313" key="4">
    <source>
        <dbReference type="Proteomes" id="UP000093796"/>
    </source>
</evidence>
<evidence type="ECO:0008006" key="5">
    <source>
        <dbReference type="Google" id="ProtNLM"/>
    </source>
</evidence>
<feature type="signal peptide" evidence="2">
    <location>
        <begin position="1"/>
        <end position="21"/>
    </location>
</feature>
<dbReference type="RefSeq" id="WP_003623454.1">
    <property type="nucleotide sequence ID" value="NZ_BSCN01000008.1"/>
</dbReference>
<keyword evidence="1 2" id="KW-0732">Signal</keyword>
<evidence type="ECO:0000313" key="3">
    <source>
        <dbReference type="EMBL" id="OAZ72984.1"/>
    </source>
</evidence>
<dbReference type="AlphaFoldDB" id="A0A1A0DCZ3"/>
<name>A0A1A0DCZ3_ACEPA</name>
<dbReference type="PATRIC" id="fig|438.15.peg.1718"/>
<comment type="caution">
    <text evidence="3">The sequence shown here is derived from an EMBL/GenBank/DDBJ whole genome shotgun (WGS) entry which is preliminary data.</text>
</comment>
<dbReference type="eggNOG" id="COG2834">
    <property type="taxonomic scope" value="Bacteria"/>
</dbReference>
<dbReference type="InterPro" id="IPR029046">
    <property type="entry name" value="LolA/LolB/LppX"/>
</dbReference>
<evidence type="ECO:0000256" key="2">
    <source>
        <dbReference type="SAM" id="SignalP"/>
    </source>
</evidence>
<evidence type="ECO:0000256" key="1">
    <source>
        <dbReference type="ARBA" id="ARBA00022729"/>
    </source>
</evidence>
<dbReference type="Pfam" id="PF03548">
    <property type="entry name" value="LolA"/>
    <property type="match status" value="1"/>
</dbReference>